<dbReference type="Proteomes" id="UP000265962">
    <property type="component" value="Unassembled WGS sequence"/>
</dbReference>
<evidence type="ECO:0000313" key="2">
    <source>
        <dbReference type="Proteomes" id="UP000265962"/>
    </source>
</evidence>
<gene>
    <name evidence="1" type="ORF">PROPJV5_0824</name>
</gene>
<accession>A0A375HZ83</accession>
<dbReference type="AlphaFoldDB" id="A0A375HZ83"/>
<dbReference type="CDD" id="cd21631">
    <property type="entry name" value="RHH_CopG_NikR-like"/>
    <property type="match status" value="1"/>
</dbReference>
<evidence type="ECO:0000313" key="1">
    <source>
        <dbReference type="EMBL" id="SPF67871.1"/>
    </source>
</evidence>
<proteinExistence type="predicted"/>
<name>A0A375HZ83_9ACTN</name>
<organism evidence="1 2">
    <name type="scientific">Propionibacterium ruminifibrarum</name>
    <dbReference type="NCBI Taxonomy" id="1962131"/>
    <lineage>
        <taxon>Bacteria</taxon>
        <taxon>Bacillati</taxon>
        <taxon>Actinomycetota</taxon>
        <taxon>Actinomycetes</taxon>
        <taxon>Propionibacteriales</taxon>
        <taxon>Propionibacteriaceae</taxon>
        <taxon>Propionibacterium</taxon>
    </lineage>
</organism>
<reference evidence="2" key="1">
    <citation type="submission" date="2018-02" db="EMBL/GenBank/DDBJ databases">
        <authorList>
            <person name="Hornung B."/>
        </authorList>
    </citation>
    <scope>NUCLEOTIDE SEQUENCE [LARGE SCALE GENOMIC DNA]</scope>
</reference>
<dbReference type="RefSeq" id="WP_119715084.1">
    <property type="nucleotide sequence ID" value="NZ_OMOH01000003.1"/>
</dbReference>
<dbReference type="InterPro" id="IPR053842">
    <property type="entry name" value="NikA-like"/>
</dbReference>
<protein>
    <submittedName>
        <fullName evidence="1">Arc-type ribbon-helix-helix</fullName>
    </submittedName>
</protein>
<dbReference type="OrthoDB" id="3733406at2"/>
<sequence>MNIEELIAVEAEAAEQNRDAPLRTGARVTRGNGRAKTLQIRLNPEELAALTALAEERGLPVSTLARDMLLRELAAGSDDPRAVLARMRSGLESLASVVG</sequence>
<keyword evidence="2" id="KW-1185">Reference proteome</keyword>
<dbReference type="EMBL" id="OMOH01000003">
    <property type="protein sequence ID" value="SPF67871.1"/>
    <property type="molecule type" value="Genomic_DNA"/>
</dbReference>
<dbReference type="Pfam" id="PF21983">
    <property type="entry name" value="NikA-like"/>
    <property type="match status" value="1"/>
</dbReference>